<protein>
    <recommendedName>
        <fullName evidence="6">GDSL esterase/lipase</fullName>
    </recommendedName>
</protein>
<evidence type="ECO:0000313" key="4">
    <source>
        <dbReference type="EMBL" id="THG20178.1"/>
    </source>
</evidence>
<keyword evidence="2" id="KW-0325">Glycoprotein</keyword>
<keyword evidence="5" id="KW-1185">Reference proteome</keyword>
<evidence type="ECO:0008006" key="6">
    <source>
        <dbReference type="Google" id="ProtNLM"/>
    </source>
</evidence>
<evidence type="ECO:0000256" key="3">
    <source>
        <dbReference type="SAM" id="Phobius"/>
    </source>
</evidence>
<dbReference type="EMBL" id="SDRB02002072">
    <property type="protein sequence ID" value="THG20178.1"/>
    <property type="molecule type" value="Genomic_DNA"/>
</dbReference>
<gene>
    <name evidence="4" type="ORF">TEA_005563</name>
</gene>
<dbReference type="Proteomes" id="UP000306102">
    <property type="component" value="Unassembled WGS sequence"/>
</dbReference>
<organism evidence="4 5">
    <name type="scientific">Camellia sinensis var. sinensis</name>
    <name type="common">China tea</name>
    <dbReference type="NCBI Taxonomy" id="542762"/>
    <lineage>
        <taxon>Eukaryota</taxon>
        <taxon>Viridiplantae</taxon>
        <taxon>Streptophyta</taxon>
        <taxon>Embryophyta</taxon>
        <taxon>Tracheophyta</taxon>
        <taxon>Spermatophyta</taxon>
        <taxon>Magnoliopsida</taxon>
        <taxon>eudicotyledons</taxon>
        <taxon>Gunneridae</taxon>
        <taxon>Pentapetalae</taxon>
        <taxon>asterids</taxon>
        <taxon>Ericales</taxon>
        <taxon>Theaceae</taxon>
        <taxon>Camellia</taxon>
    </lineage>
</organism>
<sequence>MKTEQSKAINGLLLATLTLSFSWLLYYPLCFDRHNLSLSTIATSSFSMQEPPSHLQLRGFQLRHGGPRRWTRIPRQSAQRPHFLRHIDRSPLRWTPCPRSPLPKREHELFEAMPRLTGNHVHKWCQFCGGFKYLINDEGFNSALYMIDIGQNDIADSFTRNLSYVQVIKRIPSIIIEIKNAVKAIYGQGGRKFWIHNTGPLGCLPQKLSMVQRRPNDVDPYGCLSSYNAAARIFNEGLRHLCEEMRSEMVDAIIVYVDIYSIKYDLIANYTKHGFSKPLAACCGFGGPPYNYNIKVPCGHGYCS</sequence>
<dbReference type="PANTHER" id="PTHR22835">
    <property type="entry name" value="ZINC FINGER FYVE DOMAIN CONTAINING PROTEIN"/>
    <property type="match status" value="1"/>
</dbReference>
<dbReference type="Pfam" id="PF00657">
    <property type="entry name" value="Lipase_GDSL"/>
    <property type="match status" value="1"/>
</dbReference>
<reference evidence="4 5" key="1">
    <citation type="journal article" date="2018" name="Proc. Natl. Acad. Sci. U.S.A.">
        <title>Draft genome sequence of Camellia sinensis var. sinensis provides insights into the evolution of the tea genome and tea quality.</title>
        <authorList>
            <person name="Wei C."/>
            <person name="Yang H."/>
            <person name="Wang S."/>
            <person name="Zhao J."/>
            <person name="Liu C."/>
            <person name="Gao L."/>
            <person name="Xia E."/>
            <person name="Lu Y."/>
            <person name="Tai Y."/>
            <person name="She G."/>
            <person name="Sun J."/>
            <person name="Cao H."/>
            <person name="Tong W."/>
            <person name="Gao Q."/>
            <person name="Li Y."/>
            <person name="Deng W."/>
            <person name="Jiang X."/>
            <person name="Wang W."/>
            <person name="Chen Q."/>
            <person name="Zhang S."/>
            <person name="Li H."/>
            <person name="Wu J."/>
            <person name="Wang P."/>
            <person name="Li P."/>
            <person name="Shi C."/>
            <person name="Zheng F."/>
            <person name="Jian J."/>
            <person name="Huang B."/>
            <person name="Shan D."/>
            <person name="Shi M."/>
            <person name="Fang C."/>
            <person name="Yue Y."/>
            <person name="Li F."/>
            <person name="Li D."/>
            <person name="Wei S."/>
            <person name="Han B."/>
            <person name="Jiang C."/>
            <person name="Yin Y."/>
            <person name="Xia T."/>
            <person name="Zhang Z."/>
            <person name="Bennetzen J.L."/>
            <person name="Zhao S."/>
            <person name="Wan X."/>
        </authorList>
    </citation>
    <scope>NUCLEOTIDE SEQUENCE [LARGE SCALE GENOMIC DNA]</scope>
    <source>
        <strain evidence="5">cv. Shuchazao</strain>
        <tissue evidence="4">Leaf</tissue>
    </source>
</reference>
<dbReference type="InterPro" id="IPR036514">
    <property type="entry name" value="SGNH_hydro_sf"/>
</dbReference>
<evidence type="ECO:0000256" key="2">
    <source>
        <dbReference type="ARBA" id="ARBA00023180"/>
    </source>
</evidence>
<keyword evidence="3" id="KW-1133">Transmembrane helix</keyword>
<dbReference type="GO" id="GO:0009570">
    <property type="term" value="C:chloroplast stroma"/>
    <property type="evidence" value="ECO:0007669"/>
    <property type="project" value="TreeGrafter"/>
</dbReference>
<dbReference type="GO" id="GO:0016788">
    <property type="term" value="F:hydrolase activity, acting on ester bonds"/>
    <property type="evidence" value="ECO:0007669"/>
    <property type="project" value="InterPro"/>
</dbReference>
<keyword evidence="3" id="KW-0472">Membrane</keyword>
<dbReference type="InterPro" id="IPR001087">
    <property type="entry name" value="GDSL"/>
</dbReference>
<feature type="transmembrane region" description="Helical" evidence="3">
    <location>
        <begin position="12"/>
        <end position="29"/>
    </location>
</feature>
<dbReference type="Gene3D" id="3.40.50.1110">
    <property type="entry name" value="SGNH hydrolase"/>
    <property type="match status" value="1"/>
</dbReference>
<keyword evidence="3" id="KW-0812">Transmembrane</keyword>
<accession>A0A4S4ETG0</accession>
<evidence type="ECO:0000256" key="1">
    <source>
        <dbReference type="ARBA" id="ARBA00008668"/>
    </source>
</evidence>
<comment type="caution">
    <text evidence="4">The sequence shown here is derived from an EMBL/GenBank/DDBJ whole genome shotgun (WGS) entry which is preliminary data.</text>
</comment>
<evidence type="ECO:0000313" key="5">
    <source>
        <dbReference type="Proteomes" id="UP000306102"/>
    </source>
</evidence>
<dbReference type="AlphaFoldDB" id="A0A4S4ETG0"/>
<name>A0A4S4ETG0_CAMSN</name>
<dbReference type="PANTHER" id="PTHR22835:SF275">
    <property type="entry name" value="OS01G0331100 PROTEIN"/>
    <property type="match status" value="1"/>
</dbReference>
<proteinExistence type="inferred from homology"/>
<comment type="similarity">
    <text evidence="1">Belongs to the 'GDSL' lipolytic enzyme family.</text>
</comment>